<dbReference type="EMBL" id="QJKJ01001143">
    <property type="protein sequence ID" value="RDY09022.1"/>
    <property type="molecule type" value="Genomic_DNA"/>
</dbReference>
<dbReference type="Proteomes" id="UP000257109">
    <property type="component" value="Unassembled WGS sequence"/>
</dbReference>
<dbReference type="AlphaFoldDB" id="A0A371I1V4"/>
<accession>A0A371I1V4</accession>
<evidence type="ECO:0000313" key="2">
    <source>
        <dbReference type="Proteomes" id="UP000257109"/>
    </source>
</evidence>
<protein>
    <submittedName>
        <fullName evidence="1">Uncharacterized protein</fullName>
    </submittedName>
</protein>
<dbReference type="PANTHER" id="PTHR48475:SF2">
    <property type="entry name" value="RIBONUCLEASE H"/>
    <property type="match status" value="1"/>
</dbReference>
<proteinExistence type="predicted"/>
<comment type="caution">
    <text evidence="1">The sequence shown here is derived from an EMBL/GenBank/DDBJ whole genome shotgun (WGS) entry which is preliminary data.</text>
</comment>
<organism evidence="1 2">
    <name type="scientific">Mucuna pruriens</name>
    <name type="common">Velvet bean</name>
    <name type="synonym">Dolichos pruriens</name>
    <dbReference type="NCBI Taxonomy" id="157652"/>
    <lineage>
        <taxon>Eukaryota</taxon>
        <taxon>Viridiplantae</taxon>
        <taxon>Streptophyta</taxon>
        <taxon>Embryophyta</taxon>
        <taxon>Tracheophyta</taxon>
        <taxon>Spermatophyta</taxon>
        <taxon>Magnoliopsida</taxon>
        <taxon>eudicotyledons</taxon>
        <taxon>Gunneridae</taxon>
        <taxon>Pentapetalae</taxon>
        <taxon>rosids</taxon>
        <taxon>fabids</taxon>
        <taxon>Fabales</taxon>
        <taxon>Fabaceae</taxon>
        <taxon>Papilionoideae</taxon>
        <taxon>50 kb inversion clade</taxon>
        <taxon>NPAAA clade</taxon>
        <taxon>indigoferoid/millettioid clade</taxon>
        <taxon>Phaseoleae</taxon>
        <taxon>Mucuna</taxon>
    </lineage>
</organism>
<feature type="non-terminal residue" evidence="1">
    <location>
        <position position="1"/>
    </location>
</feature>
<dbReference type="OrthoDB" id="1433117at2759"/>
<keyword evidence="2" id="KW-1185">Reference proteome</keyword>
<name>A0A371I1V4_MUCPR</name>
<reference evidence="1" key="1">
    <citation type="submission" date="2018-05" db="EMBL/GenBank/DDBJ databases">
        <title>Draft genome of Mucuna pruriens seed.</title>
        <authorList>
            <person name="Nnadi N.E."/>
            <person name="Vos R."/>
            <person name="Hasami M.H."/>
            <person name="Devisetty U.K."/>
            <person name="Aguiy J.C."/>
        </authorList>
    </citation>
    <scope>NUCLEOTIDE SEQUENCE [LARGE SCALE GENOMIC DNA]</scope>
    <source>
        <strain evidence="1">JCA_2017</strain>
    </source>
</reference>
<dbReference type="PANTHER" id="PTHR48475">
    <property type="entry name" value="RIBONUCLEASE H"/>
    <property type="match status" value="1"/>
</dbReference>
<gene>
    <name evidence="1" type="ORF">CR513_06681</name>
</gene>
<sequence length="125" mass="14340">MILVEIGEPSPRTTLFEPSGNEEELRANLDLVQEAKEIAHVKEYAIKARVARKYNRKVIPRKFKAGDLVLKKITMTASKNKLTPFWEGPFRVIDEVGQGAYKLESLEKKALPRTWNASSLRMYYS</sequence>
<evidence type="ECO:0000313" key="1">
    <source>
        <dbReference type="EMBL" id="RDY09022.1"/>
    </source>
</evidence>